<dbReference type="Pfam" id="PF19625">
    <property type="entry name" value="DUF6130"/>
    <property type="match status" value="1"/>
</dbReference>
<dbReference type="OrthoDB" id="1493962at2"/>
<keyword evidence="1" id="KW-0732">Signal</keyword>
<sequence>MTKTFIGFTVALSVLWASNAVAQTAEPQPAAKIVVDAPLPEPLSRGVVFIQYRTENLQIVPVFGAKALDVSPRIGHLHVAVDGASWVWAETGGGPIIVAGLPEGPHKVEITPVNANHQPLDRTVVVEFVIPGKAKK</sequence>
<evidence type="ECO:0000313" key="2">
    <source>
        <dbReference type="EMBL" id="KRR28126.1"/>
    </source>
</evidence>
<accession>A0A0R3N7K6</accession>
<feature type="signal peptide" evidence="1">
    <location>
        <begin position="1"/>
        <end position="22"/>
    </location>
</feature>
<protein>
    <submittedName>
        <fullName evidence="2">Uncharacterized protein</fullName>
    </submittedName>
</protein>
<feature type="chain" id="PRO_5006445080" evidence="1">
    <location>
        <begin position="23"/>
        <end position="136"/>
    </location>
</feature>
<reference evidence="2 3" key="1">
    <citation type="submission" date="2014-03" db="EMBL/GenBank/DDBJ databases">
        <title>Bradyrhizobium valentinum sp. nov., isolated from effective nodules of Lupinus mariae-josephae, a lupine endemic of basic-lime soils in Eastern Spain.</title>
        <authorList>
            <person name="Duran D."/>
            <person name="Rey L."/>
            <person name="Navarro A."/>
            <person name="Busquets A."/>
            <person name="Imperial J."/>
            <person name="Ruiz-Argueso T."/>
        </authorList>
    </citation>
    <scope>NUCLEOTIDE SEQUENCE [LARGE SCALE GENOMIC DNA]</scope>
    <source>
        <strain evidence="2 3">CCBAU 23086</strain>
    </source>
</reference>
<proteinExistence type="predicted"/>
<evidence type="ECO:0000256" key="1">
    <source>
        <dbReference type="SAM" id="SignalP"/>
    </source>
</evidence>
<dbReference type="Proteomes" id="UP000051660">
    <property type="component" value="Unassembled WGS sequence"/>
</dbReference>
<name>A0A0R3N7K6_9BRAD</name>
<dbReference type="EMBL" id="LLYB01000031">
    <property type="protein sequence ID" value="KRR28126.1"/>
    <property type="molecule type" value="Genomic_DNA"/>
</dbReference>
<gene>
    <name evidence="2" type="ORF">CQ14_37895</name>
</gene>
<dbReference type="RefSeq" id="WP_057856079.1">
    <property type="nucleotide sequence ID" value="NZ_LLYB01000031.1"/>
</dbReference>
<comment type="caution">
    <text evidence="2">The sequence shown here is derived from an EMBL/GenBank/DDBJ whole genome shotgun (WGS) entry which is preliminary data.</text>
</comment>
<organism evidence="2 3">
    <name type="scientific">Bradyrhizobium lablabi</name>
    <dbReference type="NCBI Taxonomy" id="722472"/>
    <lineage>
        <taxon>Bacteria</taxon>
        <taxon>Pseudomonadati</taxon>
        <taxon>Pseudomonadota</taxon>
        <taxon>Alphaproteobacteria</taxon>
        <taxon>Hyphomicrobiales</taxon>
        <taxon>Nitrobacteraceae</taxon>
        <taxon>Bradyrhizobium</taxon>
    </lineage>
</organism>
<dbReference type="AlphaFoldDB" id="A0A0R3N7K6"/>
<evidence type="ECO:0000313" key="3">
    <source>
        <dbReference type="Proteomes" id="UP000051660"/>
    </source>
</evidence>
<dbReference type="InterPro" id="IPR046133">
    <property type="entry name" value="DUF6130"/>
</dbReference>